<dbReference type="Gene3D" id="3.20.20.100">
    <property type="entry name" value="NADP-dependent oxidoreductase domain"/>
    <property type="match status" value="3"/>
</dbReference>
<reference evidence="9" key="2">
    <citation type="submission" date="2018-07" db="EMBL/GenBank/DDBJ databases">
        <authorList>
            <person name="Quirk P.G."/>
            <person name="Krulwich T.A."/>
        </authorList>
    </citation>
    <scope>NUCLEOTIDE SEQUENCE</scope>
</reference>
<evidence type="ECO:0000256" key="2">
    <source>
        <dbReference type="ARBA" id="ARBA00022857"/>
    </source>
</evidence>
<dbReference type="Pfam" id="PF00248">
    <property type="entry name" value="Aldo_ket_red"/>
    <property type="match status" value="3"/>
</dbReference>
<dbReference type="SUPFAM" id="SSF51430">
    <property type="entry name" value="NAD(P)-linked oxidoreductase"/>
    <property type="match status" value="2"/>
</dbReference>
<dbReference type="PANTHER" id="PTHR43827:SF3">
    <property type="entry name" value="NADP-DEPENDENT OXIDOREDUCTASE DOMAIN-CONTAINING PROTEIN"/>
    <property type="match status" value="1"/>
</dbReference>
<comment type="similarity">
    <text evidence="1">Belongs to the aldo/keto reductase family.</text>
</comment>
<dbReference type="VEuPathDB" id="VectorBase:CSON005707"/>
<feature type="site" description="Lowers pKa of active site Tyr" evidence="6">
    <location>
        <position position="89"/>
    </location>
</feature>
<dbReference type="AlphaFoldDB" id="A0A336MR03"/>
<evidence type="ECO:0000256" key="5">
    <source>
        <dbReference type="PIRSR" id="PIRSR000097-2"/>
    </source>
</evidence>
<dbReference type="EMBL" id="UFQS01002221">
    <property type="protein sequence ID" value="SSX13525.1"/>
    <property type="molecule type" value="Genomic_DNA"/>
</dbReference>
<dbReference type="PRINTS" id="PR00069">
    <property type="entry name" value="ALDKETRDTASE"/>
</dbReference>
<protein>
    <submittedName>
        <fullName evidence="9">CSON005707 protein</fullName>
    </submittedName>
</protein>
<feature type="binding site" evidence="5">
    <location>
        <position position="122"/>
    </location>
    <ligand>
        <name>substrate</name>
    </ligand>
</feature>
<feature type="domain" description="NADP-dependent oxidoreductase" evidence="7">
    <location>
        <begin position="267"/>
        <end position="315"/>
    </location>
</feature>
<dbReference type="InterPro" id="IPR020471">
    <property type="entry name" value="AKR"/>
</dbReference>
<evidence type="ECO:0000256" key="3">
    <source>
        <dbReference type="ARBA" id="ARBA00023002"/>
    </source>
</evidence>
<dbReference type="EMBL" id="UFQT01002221">
    <property type="protein sequence ID" value="SSX32954.1"/>
    <property type="molecule type" value="Genomic_DNA"/>
</dbReference>
<keyword evidence="3" id="KW-0560">Oxidoreductase</keyword>
<sequence>MKRFLSTAKMVLAPTVKLNNGYEMPVLGLGTYLAKNREGVEAIKTAVDAGYRHFDTAYFYGNEKEVGEALRAKIAEGKVKREDLFVVTKLWNCFHDPAHVETAFKKSMENLNLEYIDLYLMHMPIGYEFRGYEKDLFPTDKDGNLCFSDVDYKYGKTSGQVILKYLIQELGVVPIPKSANSERIKQNIDIFDFTLSPEDCQYLESLNCNHRSNPFLFTNTIHSMRNFKSTEAAFSFKKTVKMVAKIPTVKLNNGKEMPILGLGTWKEVAQVLIRYQIEKGNIVIPKSVTKSRIISNANVFDFQLSKEDIAAIDALDCNGRFVPLTNQRDHKYHPFANDEF</sequence>
<proteinExistence type="inferred from homology"/>
<evidence type="ECO:0000313" key="8">
    <source>
        <dbReference type="EMBL" id="SSX13525.1"/>
    </source>
</evidence>
<dbReference type="PIRSF" id="PIRSF000097">
    <property type="entry name" value="AKR"/>
    <property type="match status" value="1"/>
</dbReference>
<dbReference type="InterPro" id="IPR018170">
    <property type="entry name" value="Aldo/ket_reductase_CS"/>
</dbReference>
<dbReference type="PROSITE" id="PS00798">
    <property type="entry name" value="ALDOKETO_REDUCTASE_1"/>
    <property type="match status" value="1"/>
</dbReference>
<evidence type="ECO:0000259" key="7">
    <source>
        <dbReference type="Pfam" id="PF00248"/>
    </source>
</evidence>
<keyword evidence="2" id="KW-0521">NADP</keyword>
<dbReference type="PROSITE" id="PS00063">
    <property type="entry name" value="ALDOKETO_REDUCTASE_3"/>
    <property type="match status" value="2"/>
</dbReference>
<organism evidence="9">
    <name type="scientific">Culicoides sonorensis</name>
    <name type="common">Biting midge</name>
    <dbReference type="NCBI Taxonomy" id="179676"/>
    <lineage>
        <taxon>Eukaryota</taxon>
        <taxon>Metazoa</taxon>
        <taxon>Ecdysozoa</taxon>
        <taxon>Arthropoda</taxon>
        <taxon>Hexapoda</taxon>
        <taxon>Insecta</taxon>
        <taxon>Pterygota</taxon>
        <taxon>Neoptera</taxon>
        <taxon>Endopterygota</taxon>
        <taxon>Diptera</taxon>
        <taxon>Nematocera</taxon>
        <taxon>Chironomoidea</taxon>
        <taxon>Ceratopogonidae</taxon>
        <taxon>Ceratopogoninae</taxon>
        <taxon>Culicoides</taxon>
        <taxon>Monoculicoides</taxon>
    </lineage>
</organism>
<gene>
    <name evidence="9" type="primary">CSON005707</name>
</gene>
<reference evidence="8" key="1">
    <citation type="submission" date="2018-04" db="EMBL/GenBank/DDBJ databases">
        <authorList>
            <person name="Go L.Y."/>
            <person name="Mitchell J.A."/>
        </authorList>
    </citation>
    <scope>NUCLEOTIDE SEQUENCE</scope>
    <source>
        <tissue evidence="8">Whole organism</tissue>
    </source>
</reference>
<evidence type="ECO:0000256" key="1">
    <source>
        <dbReference type="ARBA" id="ARBA00007905"/>
    </source>
</evidence>
<dbReference type="InterPro" id="IPR023210">
    <property type="entry name" value="NADP_OxRdtase_dom"/>
</dbReference>
<feature type="domain" description="NADP-dependent oxidoreductase" evidence="7">
    <location>
        <begin position="28"/>
        <end position="126"/>
    </location>
</feature>
<evidence type="ECO:0000313" key="9">
    <source>
        <dbReference type="EMBL" id="SSX32954.1"/>
    </source>
</evidence>
<evidence type="ECO:0000256" key="4">
    <source>
        <dbReference type="PIRSR" id="PIRSR000097-1"/>
    </source>
</evidence>
<name>A0A336MR03_CULSO</name>
<evidence type="ECO:0000256" key="6">
    <source>
        <dbReference type="PIRSR" id="PIRSR000097-3"/>
    </source>
</evidence>
<accession>A0A336MR03</accession>
<dbReference type="InterPro" id="IPR036812">
    <property type="entry name" value="NAD(P)_OxRdtase_dom_sf"/>
</dbReference>
<dbReference type="PANTHER" id="PTHR43827">
    <property type="entry name" value="2,5-DIKETO-D-GLUCONIC ACID REDUCTASE"/>
    <property type="match status" value="1"/>
</dbReference>
<dbReference type="GO" id="GO:0016491">
    <property type="term" value="F:oxidoreductase activity"/>
    <property type="evidence" value="ECO:0007669"/>
    <property type="project" value="InterPro"/>
</dbReference>
<feature type="active site" description="Proton donor" evidence="4">
    <location>
        <position position="60"/>
    </location>
</feature>
<feature type="domain" description="NADP-dependent oxidoreductase" evidence="7">
    <location>
        <begin position="148"/>
        <end position="207"/>
    </location>
</feature>